<feature type="transmembrane region" description="Helical" evidence="1">
    <location>
        <begin position="73"/>
        <end position="92"/>
    </location>
</feature>
<dbReference type="InterPro" id="IPR050879">
    <property type="entry name" value="Acyltransferase_3"/>
</dbReference>
<feature type="transmembrane region" description="Helical" evidence="1">
    <location>
        <begin position="335"/>
        <end position="357"/>
    </location>
</feature>
<feature type="transmembrane region" description="Helical" evidence="1">
    <location>
        <begin position="241"/>
        <end position="258"/>
    </location>
</feature>
<feature type="transmembrane region" description="Helical" evidence="1">
    <location>
        <begin position="9"/>
        <end position="25"/>
    </location>
</feature>
<name>A0ABT3T0B6_9GAMM</name>
<evidence type="ECO:0000259" key="3">
    <source>
        <dbReference type="Pfam" id="PF19040"/>
    </source>
</evidence>
<dbReference type="InterPro" id="IPR043968">
    <property type="entry name" value="SGNH"/>
</dbReference>
<evidence type="ECO:0000313" key="4">
    <source>
        <dbReference type="EMBL" id="MCX2975699.1"/>
    </source>
</evidence>
<comment type="caution">
    <text evidence="4">The sequence shown here is derived from an EMBL/GenBank/DDBJ whole genome shotgun (WGS) entry which is preliminary data.</text>
</comment>
<organism evidence="4 5">
    <name type="scientific">Candidatus Seongchinamella marina</name>
    <dbReference type="NCBI Taxonomy" id="2518990"/>
    <lineage>
        <taxon>Bacteria</taxon>
        <taxon>Pseudomonadati</taxon>
        <taxon>Pseudomonadota</taxon>
        <taxon>Gammaproteobacteria</taxon>
        <taxon>Cellvibrionales</taxon>
        <taxon>Halieaceae</taxon>
        <taxon>Seongchinamella</taxon>
    </lineage>
</organism>
<dbReference type="Pfam" id="PF19040">
    <property type="entry name" value="SGNH"/>
    <property type="match status" value="1"/>
</dbReference>
<evidence type="ECO:0000313" key="5">
    <source>
        <dbReference type="Proteomes" id="UP001143307"/>
    </source>
</evidence>
<accession>A0ABT3T0B6</accession>
<keyword evidence="1" id="KW-1133">Transmembrane helix</keyword>
<keyword evidence="1" id="KW-0812">Transmembrane</keyword>
<feature type="transmembrane region" description="Helical" evidence="1">
    <location>
        <begin position="216"/>
        <end position="235"/>
    </location>
</feature>
<sequence>MNNYRPDIDGLRAFSIIAVVVYHAFPTLLPGGFVGVDVFFVISGYLITGIILQGQAKAKFSIIEFYRRRIQRIIPALLLVLLFCLIAGWWVLLPYEYAMLGQQTAASSVFAPNILFWTEAGYFDTNSKLKPLLHLWSLGVEEQFYLLWPLALLLAARWPSRIVFIIAGLALLSFSMGITITNDNAASFFLPQFRVWELLLGALIAALPLSRVSVTANNLTAMVGLGLLMCAVVFINRERDFPGWWALLPTFGAVLLIWSGPSHRLAQLMGSSVLVLIGKISFPLYLWHWPLLTFARIMEQGEPSVEIRLVAVTISVLLAWLSYRQVESRLRYHPGRYTPMILLACLFTLGAAGYAIFKKDGFPERTAELNASAGAFYWQELGLHERDDCSEALGLAGRCLSDGKPPQIAVIGDSHSTNTFFALAHHYRSSNIGVVRLGRGGCPPLYGVAVQDSGNLDFCKDVTRSHLDWAIQDPALTTVYLSSMGPMYLNQKQPRYVLRDNSTPTATNNRLIFANALDKTIAMLLAANKKVVLVIDWPGLGFDPKTCLDIRPVRLSGFKPRDCEIPRQRHNKRESEYRQIILNAWQKNPQTLLWDTPKAFCDAKKCYGMLDGKMLYRDPAHLSMEGSRHLAEALELEAAPAKLTR</sequence>
<dbReference type="PANTHER" id="PTHR23028:SF53">
    <property type="entry name" value="ACYL_TRANSF_3 DOMAIN-CONTAINING PROTEIN"/>
    <property type="match status" value="1"/>
</dbReference>
<evidence type="ECO:0000259" key="2">
    <source>
        <dbReference type="Pfam" id="PF01757"/>
    </source>
</evidence>
<feature type="transmembrane region" description="Helical" evidence="1">
    <location>
        <begin position="193"/>
        <end position="209"/>
    </location>
</feature>
<proteinExistence type="predicted"/>
<feature type="transmembrane region" description="Helical" evidence="1">
    <location>
        <begin position="31"/>
        <end position="52"/>
    </location>
</feature>
<dbReference type="SUPFAM" id="SSF52266">
    <property type="entry name" value="SGNH hydrolase"/>
    <property type="match status" value="1"/>
</dbReference>
<feature type="transmembrane region" description="Helical" evidence="1">
    <location>
        <begin position="265"/>
        <end position="287"/>
    </location>
</feature>
<keyword evidence="4" id="KW-0012">Acyltransferase</keyword>
<dbReference type="GO" id="GO:0016746">
    <property type="term" value="F:acyltransferase activity"/>
    <property type="evidence" value="ECO:0007669"/>
    <property type="project" value="UniProtKB-KW"/>
</dbReference>
<dbReference type="Pfam" id="PF01757">
    <property type="entry name" value="Acyl_transf_3"/>
    <property type="match status" value="1"/>
</dbReference>
<reference evidence="4" key="1">
    <citation type="submission" date="2019-02" db="EMBL/GenBank/DDBJ databases">
        <authorList>
            <person name="Li S.-H."/>
        </authorList>
    </citation>
    <scope>NUCLEOTIDE SEQUENCE</scope>
    <source>
        <strain evidence="4">IMCC8485</strain>
    </source>
</reference>
<feature type="transmembrane region" description="Helical" evidence="1">
    <location>
        <begin position="307"/>
        <end position="323"/>
    </location>
</feature>
<dbReference type="EMBL" id="SHNP01000011">
    <property type="protein sequence ID" value="MCX2975699.1"/>
    <property type="molecule type" value="Genomic_DNA"/>
</dbReference>
<keyword evidence="4" id="KW-0808">Transferase</keyword>
<keyword evidence="5" id="KW-1185">Reference proteome</keyword>
<keyword evidence="1" id="KW-0472">Membrane</keyword>
<dbReference type="Proteomes" id="UP001143307">
    <property type="component" value="Unassembled WGS sequence"/>
</dbReference>
<protein>
    <submittedName>
        <fullName evidence="4">Acyltransferase</fullName>
    </submittedName>
</protein>
<dbReference type="InterPro" id="IPR002656">
    <property type="entry name" value="Acyl_transf_3_dom"/>
</dbReference>
<dbReference type="RefSeq" id="WP_279254319.1">
    <property type="nucleotide sequence ID" value="NZ_SHNP01000011.1"/>
</dbReference>
<feature type="transmembrane region" description="Helical" evidence="1">
    <location>
        <begin position="162"/>
        <end position="181"/>
    </location>
</feature>
<feature type="domain" description="Acyltransferase 3" evidence="2">
    <location>
        <begin position="7"/>
        <end position="323"/>
    </location>
</feature>
<feature type="domain" description="SGNH" evidence="3">
    <location>
        <begin position="395"/>
        <end position="634"/>
    </location>
</feature>
<feature type="transmembrane region" description="Helical" evidence="1">
    <location>
        <begin position="133"/>
        <end position="155"/>
    </location>
</feature>
<dbReference type="PANTHER" id="PTHR23028">
    <property type="entry name" value="ACETYLTRANSFERASE"/>
    <property type="match status" value="1"/>
</dbReference>
<gene>
    <name evidence="4" type="ORF">EYC87_19160</name>
</gene>
<evidence type="ECO:0000256" key="1">
    <source>
        <dbReference type="SAM" id="Phobius"/>
    </source>
</evidence>